<evidence type="ECO:0000256" key="2">
    <source>
        <dbReference type="ARBA" id="ARBA00023235"/>
    </source>
</evidence>
<dbReference type="RefSeq" id="WP_102197952.1">
    <property type="nucleotide sequence ID" value="NZ_CAUPDS010000002.1"/>
</dbReference>
<dbReference type="PANTHER" id="PTHR21198:SF7">
    <property type="entry name" value="ASPARTATE-GLUTAMATE RACEMASE FAMILY"/>
    <property type="match status" value="1"/>
</dbReference>
<sequence>MKNFFVILGGMGTLATTNYLNDLNKAYKPNSDQEYLNYMVLNHATIPDRTSFILKKSKENPYDFLKEDVESVDKLDPDFYVITCNTAHFFYDDLKKLTKKPIINMIELVENKLNELKKPSTIGLFATEGTIKSRLFTDIIERCGHKALVSSKELQENINDCLYKDVKESGQINFERYHKTLDKMIDEGADYIIIGCTEASYINSEDEKRDSYPIIDSEKELVNESLKLGLKLQKNIEI</sequence>
<keyword evidence="2" id="KW-0413">Isomerase</keyword>
<evidence type="ECO:0000313" key="3">
    <source>
        <dbReference type="EMBL" id="PMC81341.1"/>
    </source>
</evidence>
<reference evidence="3 4" key="1">
    <citation type="submission" date="2017-09" db="EMBL/GenBank/DDBJ databases">
        <title>Bacterial strain isolated from the female urinary microbiota.</title>
        <authorList>
            <person name="Thomas-White K."/>
            <person name="Kumar N."/>
            <person name="Forster S."/>
            <person name="Putonti C."/>
            <person name="Lawley T."/>
            <person name="Wolfe A.J."/>
        </authorList>
    </citation>
    <scope>NUCLEOTIDE SEQUENCE [LARGE SCALE GENOMIC DNA]</scope>
    <source>
        <strain evidence="3 4">UMB0204</strain>
    </source>
</reference>
<dbReference type="AlphaFoldDB" id="A0A2N6UI89"/>
<dbReference type="PROSITE" id="PS00923">
    <property type="entry name" value="ASP_GLU_RACEMASE_1"/>
    <property type="match status" value="1"/>
</dbReference>
<gene>
    <name evidence="3" type="ORF">CJ192_04750</name>
</gene>
<accession>A0A2N6UI89</accession>
<dbReference type="InterPro" id="IPR015942">
    <property type="entry name" value="Asp/Glu/hydantoin_racemase"/>
</dbReference>
<comment type="caution">
    <text evidence="3">The sequence shown here is derived from an EMBL/GenBank/DDBJ whole genome shotgun (WGS) entry which is preliminary data.</text>
</comment>
<dbReference type="GO" id="GO:0047661">
    <property type="term" value="F:amino-acid racemase activity"/>
    <property type="evidence" value="ECO:0007669"/>
    <property type="project" value="InterPro"/>
</dbReference>
<dbReference type="PANTHER" id="PTHR21198">
    <property type="entry name" value="GLUTAMATE RACEMASE"/>
    <property type="match status" value="1"/>
</dbReference>
<dbReference type="Proteomes" id="UP000235658">
    <property type="component" value="Unassembled WGS sequence"/>
</dbReference>
<dbReference type="NCBIfam" id="TIGR00035">
    <property type="entry name" value="asp_race"/>
    <property type="match status" value="1"/>
</dbReference>
<protein>
    <submittedName>
        <fullName evidence="3">Aspartate racemase</fullName>
    </submittedName>
</protein>
<dbReference type="InterPro" id="IPR004380">
    <property type="entry name" value="Asp_race"/>
</dbReference>
<comment type="similarity">
    <text evidence="1">Belongs to the aspartate/glutamate racemases family.</text>
</comment>
<dbReference type="GeneID" id="84578487"/>
<dbReference type="InterPro" id="IPR001920">
    <property type="entry name" value="Asp/Glu_race"/>
</dbReference>
<dbReference type="InterPro" id="IPR018187">
    <property type="entry name" value="Asp/Glu_racemase_AS_1"/>
</dbReference>
<evidence type="ECO:0000313" key="4">
    <source>
        <dbReference type="Proteomes" id="UP000235658"/>
    </source>
</evidence>
<organism evidence="3 4">
    <name type="scientific">Anaerococcus hydrogenalis</name>
    <dbReference type="NCBI Taxonomy" id="33029"/>
    <lineage>
        <taxon>Bacteria</taxon>
        <taxon>Bacillati</taxon>
        <taxon>Bacillota</taxon>
        <taxon>Tissierellia</taxon>
        <taxon>Tissierellales</taxon>
        <taxon>Peptoniphilaceae</taxon>
        <taxon>Anaerococcus</taxon>
    </lineage>
</organism>
<name>A0A2N6UI89_9FIRM</name>
<evidence type="ECO:0000256" key="1">
    <source>
        <dbReference type="ARBA" id="ARBA00007847"/>
    </source>
</evidence>
<proteinExistence type="inferred from homology"/>
<dbReference type="SUPFAM" id="SSF53681">
    <property type="entry name" value="Aspartate/glutamate racemase"/>
    <property type="match status" value="2"/>
</dbReference>
<dbReference type="EMBL" id="PNHP01000003">
    <property type="protein sequence ID" value="PMC81341.1"/>
    <property type="molecule type" value="Genomic_DNA"/>
</dbReference>
<dbReference type="Pfam" id="PF01177">
    <property type="entry name" value="Asp_Glu_race"/>
    <property type="match status" value="1"/>
</dbReference>
<dbReference type="Gene3D" id="3.40.50.1860">
    <property type="match status" value="2"/>
</dbReference>